<evidence type="ECO:0000256" key="3">
    <source>
        <dbReference type="ARBA" id="ARBA00022692"/>
    </source>
</evidence>
<dbReference type="PANTHER" id="PTHR38459">
    <property type="entry name" value="PROPHAGE BACTOPRENOL-LINKED GLUCOSE TRANSLOCASE HOMOLOG"/>
    <property type="match status" value="1"/>
</dbReference>
<evidence type="ECO:0000256" key="6">
    <source>
        <dbReference type="SAM" id="Phobius"/>
    </source>
</evidence>
<feature type="transmembrane region" description="Helical" evidence="6">
    <location>
        <begin position="81"/>
        <end position="103"/>
    </location>
</feature>
<evidence type="ECO:0000256" key="1">
    <source>
        <dbReference type="ARBA" id="ARBA00004141"/>
    </source>
</evidence>
<keyword evidence="5 6" id="KW-0472">Membrane</keyword>
<evidence type="ECO:0000256" key="4">
    <source>
        <dbReference type="ARBA" id="ARBA00022989"/>
    </source>
</evidence>
<evidence type="ECO:0000256" key="2">
    <source>
        <dbReference type="ARBA" id="ARBA00009399"/>
    </source>
</evidence>
<feature type="domain" description="GtrA/DPMS transmembrane" evidence="7">
    <location>
        <begin position="17"/>
        <end position="134"/>
    </location>
</feature>
<evidence type="ECO:0000259" key="7">
    <source>
        <dbReference type="Pfam" id="PF04138"/>
    </source>
</evidence>
<sequence length="137" mass="15787">MKKINELFRAHYALISYLIFGGLTTLINIITFVIFQSYLGVNYQFANVIAWFVSVVFAFVTNKLWVFGSKNVNFSGFMREILSFFGFRILSLVIDQLIMTIGVSVLHLDAALVKLFDQVFIVLINYVFSKLFIFKKS</sequence>
<dbReference type="InterPro" id="IPR007267">
    <property type="entry name" value="GtrA_DPMS_TM"/>
</dbReference>
<dbReference type="Proteomes" id="UP000051450">
    <property type="component" value="Unassembled WGS sequence"/>
</dbReference>
<comment type="subcellular location">
    <subcellularLocation>
        <location evidence="1">Membrane</location>
        <topology evidence="1">Multi-pass membrane protein</topology>
    </subcellularLocation>
</comment>
<keyword evidence="9" id="KW-1185">Reference proteome</keyword>
<dbReference type="AlphaFoldDB" id="A0A0R1HSE7"/>
<dbReference type="RefSeq" id="WP_057974398.1">
    <property type="nucleotide sequence ID" value="NZ_AZDI01000007.1"/>
</dbReference>
<keyword evidence="3 6" id="KW-0812">Transmembrane</keyword>
<protein>
    <recommendedName>
        <fullName evidence="7">GtrA/DPMS transmembrane domain-containing protein</fullName>
    </recommendedName>
</protein>
<evidence type="ECO:0000313" key="9">
    <source>
        <dbReference type="Proteomes" id="UP000051450"/>
    </source>
</evidence>
<gene>
    <name evidence="8" type="ORF">FC66_GL001342</name>
</gene>
<reference evidence="8 9" key="1">
    <citation type="journal article" date="2015" name="Genome Announc.">
        <title>Expanding the biotechnology potential of lactobacilli through comparative genomics of 213 strains and associated genera.</title>
        <authorList>
            <person name="Sun Z."/>
            <person name="Harris H.M."/>
            <person name="McCann A."/>
            <person name="Guo C."/>
            <person name="Argimon S."/>
            <person name="Zhang W."/>
            <person name="Yang X."/>
            <person name="Jeffery I.B."/>
            <person name="Cooney J.C."/>
            <person name="Kagawa T.F."/>
            <person name="Liu W."/>
            <person name="Song Y."/>
            <person name="Salvetti E."/>
            <person name="Wrobel A."/>
            <person name="Rasinkangas P."/>
            <person name="Parkhill J."/>
            <person name="Rea M.C."/>
            <person name="O'Sullivan O."/>
            <person name="Ritari J."/>
            <person name="Douillard F.P."/>
            <person name="Paul Ross R."/>
            <person name="Yang R."/>
            <person name="Briner A.E."/>
            <person name="Felis G.E."/>
            <person name="de Vos W.M."/>
            <person name="Barrangou R."/>
            <person name="Klaenhammer T.R."/>
            <person name="Caufield P.W."/>
            <person name="Cui Y."/>
            <person name="Zhang H."/>
            <person name="O'Toole P.W."/>
        </authorList>
    </citation>
    <scope>NUCLEOTIDE SEQUENCE [LARGE SCALE GENOMIC DNA]</scope>
    <source>
        <strain evidence="8 9">DSM 15638</strain>
    </source>
</reference>
<accession>A0A0R1HSE7</accession>
<dbReference type="STRING" id="1423719.FC66_GL001342"/>
<comment type="similarity">
    <text evidence="2">Belongs to the GtrA family.</text>
</comment>
<dbReference type="Pfam" id="PF04138">
    <property type="entry name" value="GtrA_DPMS_TM"/>
    <property type="match status" value="1"/>
</dbReference>
<evidence type="ECO:0000256" key="5">
    <source>
        <dbReference type="ARBA" id="ARBA00023136"/>
    </source>
</evidence>
<proteinExistence type="inferred from homology"/>
<dbReference type="EMBL" id="AZDI01000007">
    <property type="protein sequence ID" value="KRK45527.1"/>
    <property type="molecule type" value="Genomic_DNA"/>
</dbReference>
<feature type="transmembrane region" description="Helical" evidence="6">
    <location>
        <begin position="41"/>
        <end position="60"/>
    </location>
</feature>
<feature type="transmembrane region" description="Helical" evidence="6">
    <location>
        <begin position="12"/>
        <end position="35"/>
    </location>
</feature>
<comment type="caution">
    <text evidence="8">The sequence shown here is derived from an EMBL/GenBank/DDBJ whole genome shotgun (WGS) entry which is preliminary data.</text>
</comment>
<dbReference type="GO" id="GO:0000271">
    <property type="term" value="P:polysaccharide biosynthetic process"/>
    <property type="evidence" value="ECO:0007669"/>
    <property type="project" value="InterPro"/>
</dbReference>
<organism evidence="8 9">
    <name type="scientific">Dellaglioa algida DSM 15638</name>
    <dbReference type="NCBI Taxonomy" id="1423719"/>
    <lineage>
        <taxon>Bacteria</taxon>
        <taxon>Bacillati</taxon>
        <taxon>Bacillota</taxon>
        <taxon>Bacilli</taxon>
        <taxon>Lactobacillales</taxon>
        <taxon>Lactobacillaceae</taxon>
        <taxon>Dellaglioa</taxon>
    </lineage>
</organism>
<evidence type="ECO:0000313" key="8">
    <source>
        <dbReference type="EMBL" id="KRK45527.1"/>
    </source>
</evidence>
<dbReference type="GO" id="GO:0005886">
    <property type="term" value="C:plasma membrane"/>
    <property type="evidence" value="ECO:0007669"/>
    <property type="project" value="TreeGrafter"/>
</dbReference>
<keyword evidence="4 6" id="KW-1133">Transmembrane helix</keyword>
<name>A0A0R1HSE7_9LACO</name>
<dbReference type="InterPro" id="IPR051401">
    <property type="entry name" value="GtrA_CellWall_Glycosyl"/>
</dbReference>
<dbReference type="PATRIC" id="fig|1423719.4.peg.1364"/>
<feature type="transmembrane region" description="Helical" evidence="6">
    <location>
        <begin position="115"/>
        <end position="134"/>
    </location>
</feature>
<dbReference type="OrthoDB" id="361483at2"/>
<dbReference type="PANTHER" id="PTHR38459:SF5">
    <property type="entry name" value="CELL WALL TEICHOIC ACID GLYCOSYLATION PROTEIN GTCA"/>
    <property type="match status" value="1"/>
</dbReference>